<keyword evidence="6 9" id="KW-0694">RNA-binding</keyword>
<evidence type="ECO:0000256" key="3">
    <source>
        <dbReference type="ARBA" id="ARBA00022490"/>
    </source>
</evidence>
<dbReference type="PATRIC" id="fig|1434121.4.peg.2901"/>
<comment type="function">
    <text evidence="9">Multifunctional RNA-binding protein that recognizes the K-turn motif in ribosomal RNA, the RNA component of RNase P, box H/ACA, box C/D and box C'/D' sRNAs.</text>
</comment>
<dbReference type="FunFam" id="3.30.1330.30:FF:000020">
    <property type="entry name" value="50S ribosomal protein L7Ae"/>
    <property type="match status" value="1"/>
</dbReference>
<keyword evidence="5 9" id="KW-0699">rRNA-binding</keyword>
<name>A0A0E3L1R2_METTE</name>
<evidence type="ECO:0000256" key="4">
    <source>
        <dbReference type="ARBA" id="ARBA00022694"/>
    </source>
</evidence>
<dbReference type="GO" id="GO:0001682">
    <property type="term" value="P:tRNA 5'-leader removal"/>
    <property type="evidence" value="ECO:0007669"/>
    <property type="project" value="UniProtKB-UniRule"/>
</dbReference>
<dbReference type="GO" id="GO:0003735">
    <property type="term" value="F:structural constituent of ribosome"/>
    <property type="evidence" value="ECO:0007669"/>
    <property type="project" value="InterPro"/>
</dbReference>
<dbReference type="AlphaFoldDB" id="A0A0E3L1R2"/>
<evidence type="ECO:0000256" key="7">
    <source>
        <dbReference type="ARBA" id="ARBA00022980"/>
    </source>
</evidence>
<comment type="subunit">
    <text evidence="9">Part of the 50S ribosomal subunit. Probably part of the RNase P complex.</text>
</comment>
<evidence type="ECO:0000259" key="10">
    <source>
        <dbReference type="Pfam" id="PF01248"/>
    </source>
</evidence>
<dbReference type="PANTHER" id="PTHR11843">
    <property type="entry name" value="40S RIBOSOMAL PROTEIN S12"/>
    <property type="match status" value="1"/>
</dbReference>
<evidence type="ECO:0000256" key="2">
    <source>
        <dbReference type="ARBA" id="ARBA00007337"/>
    </source>
</evidence>
<dbReference type="HOGENOM" id="CLU_084513_4_0_2"/>
<dbReference type="PRINTS" id="PR00881">
    <property type="entry name" value="L7ARS6FAMILY"/>
</dbReference>
<dbReference type="HAMAP" id="MF_00326">
    <property type="entry name" value="Ribosomal_eL8"/>
    <property type="match status" value="1"/>
</dbReference>
<keyword evidence="3 9" id="KW-0963">Cytoplasm</keyword>
<gene>
    <name evidence="9" type="primary">rpl7ae</name>
    <name evidence="11" type="ORF">MSTHC_2398</name>
</gene>
<dbReference type="Proteomes" id="UP000056925">
    <property type="component" value="Chromosome"/>
</dbReference>
<dbReference type="GO" id="GO:0005737">
    <property type="term" value="C:cytoplasm"/>
    <property type="evidence" value="ECO:0007669"/>
    <property type="project" value="UniProtKB-SubCell"/>
</dbReference>
<protein>
    <recommendedName>
        <fullName evidence="9">Large ribosomal subunit protein eL8</fullName>
    </recommendedName>
</protein>
<dbReference type="Pfam" id="PF01248">
    <property type="entry name" value="Ribosomal_L7Ae"/>
    <property type="match status" value="1"/>
</dbReference>
<dbReference type="KEGG" id="mthe:MSTHC_2398"/>
<dbReference type="RefSeq" id="WP_048166763.1">
    <property type="nucleotide sequence ID" value="NZ_CP009502.1"/>
</dbReference>
<comment type="subcellular location">
    <subcellularLocation>
        <location evidence="1 9">Cytoplasm</location>
    </subcellularLocation>
</comment>
<feature type="domain" description="Ribosomal protein eL8/eL30/eS12/Gadd45" evidence="10">
    <location>
        <begin position="16"/>
        <end position="108"/>
    </location>
</feature>
<dbReference type="GO" id="GO:1990904">
    <property type="term" value="C:ribonucleoprotein complex"/>
    <property type="evidence" value="ECO:0007669"/>
    <property type="project" value="UniProtKB-KW"/>
</dbReference>
<keyword evidence="8 9" id="KW-0687">Ribonucleoprotein</keyword>
<dbReference type="GO" id="GO:0004526">
    <property type="term" value="F:ribonuclease P activity"/>
    <property type="evidence" value="ECO:0007669"/>
    <property type="project" value="UniProtKB-UniRule"/>
</dbReference>
<reference evidence="11 12" key="1">
    <citation type="submission" date="2014-07" db="EMBL/GenBank/DDBJ databases">
        <title>Methanogenic archaea and the global carbon cycle.</title>
        <authorList>
            <person name="Henriksen J.R."/>
            <person name="Luke J."/>
            <person name="Reinhart S."/>
            <person name="Benedict M.N."/>
            <person name="Youngblut N.D."/>
            <person name="Metcalf M.E."/>
            <person name="Whitaker R.J."/>
            <person name="Metcalf W.W."/>
        </authorList>
    </citation>
    <scope>NUCLEOTIDE SEQUENCE [LARGE SCALE GENOMIC DNA]</scope>
    <source>
        <strain evidence="11 12">CHTI-55</strain>
    </source>
</reference>
<dbReference type="InterPro" id="IPR022481">
    <property type="entry name" value="Ribosomal_eL8_arc"/>
</dbReference>
<dbReference type="EMBL" id="CP009502">
    <property type="protein sequence ID" value="AKB16716.1"/>
    <property type="molecule type" value="Genomic_DNA"/>
</dbReference>
<keyword evidence="7 9" id="KW-0689">Ribosomal protein</keyword>
<evidence type="ECO:0000256" key="8">
    <source>
        <dbReference type="ARBA" id="ARBA00023274"/>
    </source>
</evidence>
<accession>A0A0E3L1R2</accession>
<dbReference type="NCBIfam" id="TIGR03677">
    <property type="entry name" value="eL8_ribo"/>
    <property type="match status" value="1"/>
</dbReference>
<proteinExistence type="inferred from homology"/>
<keyword evidence="4 9" id="KW-0819">tRNA processing</keyword>
<dbReference type="InterPro" id="IPR029064">
    <property type="entry name" value="Ribosomal_eL30-like_sf"/>
</dbReference>
<dbReference type="InterPro" id="IPR018492">
    <property type="entry name" value="Ribosomal_eL8/Nhp2"/>
</dbReference>
<dbReference type="GO" id="GO:0006412">
    <property type="term" value="P:translation"/>
    <property type="evidence" value="ECO:0007669"/>
    <property type="project" value="UniProtKB-UniRule"/>
</dbReference>
<dbReference type="InterPro" id="IPR004038">
    <property type="entry name" value="Ribosomal_eL8/eL30/eS12/Gad45"/>
</dbReference>
<dbReference type="PRINTS" id="PR00884">
    <property type="entry name" value="RIBOSOMALHS6"/>
</dbReference>
<evidence type="ECO:0000313" key="11">
    <source>
        <dbReference type="EMBL" id="AKB16716.1"/>
    </source>
</evidence>
<sequence>MAQLAKFDVPEELTNKALEALELARDTGKIKKGTNEATKAIERGNAKLVLIAEDIEPPEIVAHIAPLSEEKKTPYIFVKNQKELGAASGLSVSCATVAIVDAGKAAEMVQDIAQKLEALK</sequence>
<evidence type="ECO:0000256" key="9">
    <source>
        <dbReference type="HAMAP-Rule" id="MF_00326"/>
    </source>
</evidence>
<dbReference type="GO" id="GO:0019843">
    <property type="term" value="F:rRNA binding"/>
    <property type="evidence" value="ECO:0007669"/>
    <property type="project" value="UniProtKB-KW"/>
</dbReference>
<evidence type="ECO:0000256" key="5">
    <source>
        <dbReference type="ARBA" id="ARBA00022730"/>
    </source>
</evidence>
<comment type="similarity">
    <text evidence="2 9">Belongs to the eukaryotic ribosomal protein eL8 family.</text>
</comment>
<dbReference type="SUPFAM" id="SSF55315">
    <property type="entry name" value="L30e-like"/>
    <property type="match status" value="1"/>
</dbReference>
<dbReference type="GeneID" id="41603777"/>
<evidence type="ECO:0000313" key="12">
    <source>
        <dbReference type="Proteomes" id="UP000056925"/>
    </source>
</evidence>
<dbReference type="GO" id="GO:0005840">
    <property type="term" value="C:ribosome"/>
    <property type="evidence" value="ECO:0007669"/>
    <property type="project" value="UniProtKB-KW"/>
</dbReference>
<evidence type="ECO:0000256" key="1">
    <source>
        <dbReference type="ARBA" id="ARBA00004496"/>
    </source>
</evidence>
<organism evidence="11 12">
    <name type="scientific">Methanosarcina thermophila CHTI-55</name>
    <dbReference type="NCBI Taxonomy" id="1434121"/>
    <lineage>
        <taxon>Archaea</taxon>
        <taxon>Methanobacteriati</taxon>
        <taxon>Methanobacteriota</taxon>
        <taxon>Stenosarchaea group</taxon>
        <taxon>Methanomicrobia</taxon>
        <taxon>Methanosarcinales</taxon>
        <taxon>Methanosarcinaceae</taxon>
        <taxon>Methanosarcina</taxon>
    </lineage>
</organism>
<evidence type="ECO:0000256" key="6">
    <source>
        <dbReference type="ARBA" id="ARBA00022884"/>
    </source>
</evidence>
<dbReference type="Gene3D" id="3.30.1330.30">
    <property type="match status" value="1"/>
</dbReference>